<reference evidence="6" key="1">
    <citation type="submission" date="2018-03" db="EMBL/GenBank/DDBJ databases">
        <title>Genomic analysis of the strain SH-1 isolated from shrimp intestine.</title>
        <authorList>
            <person name="Kim Y.-S."/>
            <person name="Kim S.-E."/>
            <person name="Kim K.-H."/>
        </authorList>
    </citation>
    <scope>NUCLEOTIDE SEQUENCE [LARGE SCALE GENOMIC DNA]</scope>
    <source>
        <strain evidence="6">SH-1</strain>
    </source>
</reference>
<dbReference type="PANTHER" id="PTHR46796:SF6">
    <property type="entry name" value="ARAC SUBFAMILY"/>
    <property type="match status" value="1"/>
</dbReference>
<feature type="domain" description="HTH araC/xylS-type" evidence="4">
    <location>
        <begin position="190"/>
        <end position="289"/>
    </location>
</feature>
<evidence type="ECO:0000256" key="3">
    <source>
        <dbReference type="ARBA" id="ARBA00023163"/>
    </source>
</evidence>
<proteinExistence type="predicted"/>
<evidence type="ECO:0000313" key="5">
    <source>
        <dbReference type="EMBL" id="AVO37322.1"/>
    </source>
</evidence>
<name>A0A2S0MN49_9RHOB</name>
<keyword evidence="1" id="KW-0805">Transcription regulation</keyword>
<dbReference type="PANTHER" id="PTHR46796">
    <property type="entry name" value="HTH-TYPE TRANSCRIPTIONAL ACTIVATOR RHAS-RELATED"/>
    <property type="match status" value="1"/>
</dbReference>
<dbReference type="Pfam" id="PF12833">
    <property type="entry name" value="HTH_18"/>
    <property type="match status" value="1"/>
</dbReference>
<keyword evidence="6" id="KW-1185">Reference proteome</keyword>
<dbReference type="PRINTS" id="PR00032">
    <property type="entry name" value="HTHARAC"/>
</dbReference>
<dbReference type="PROSITE" id="PS01124">
    <property type="entry name" value="HTH_ARAC_FAMILY_2"/>
    <property type="match status" value="1"/>
</dbReference>
<dbReference type="InterPro" id="IPR018060">
    <property type="entry name" value="HTH_AraC"/>
</dbReference>
<dbReference type="SUPFAM" id="SSF46689">
    <property type="entry name" value="Homeodomain-like"/>
    <property type="match status" value="2"/>
</dbReference>
<dbReference type="InterPro" id="IPR050204">
    <property type="entry name" value="AraC_XylS_family_regulators"/>
</dbReference>
<dbReference type="InterPro" id="IPR018062">
    <property type="entry name" value="HTH_AraC-typ_CS"/>
</dbReference>
<dbReference type="KEGG" id="thas:C6Y53_06090"/>
<dbReference type="PROSITE" id="PS00041">
    <property type="entry name" value="HTH_ARAC_FAMILY_1"/>
    <property type="match status" value="1"/>
</dbReference>
<dbReference type="SMART" id="SM00342">
    <property type="entry name" value="HTH_ARAC"/>
    <property type="match status" value="1"/>
</dbReference>
<keyword evidence="3" id="KW-0804">Transcription</keyword>
<evidence type="ECO:0000256" key="2">
    <source>
        <dbReference type="ARBA" id="ARBA00023125"/>
    </source>
</evidence>
<protein>
    <submittedName>
        <fullName evidence="5">Helix-turn-helix transcriptional regulator</fullName>
    </submittedName>
</protein>
<dbReference type="InterPro" id="IPR020449">
    <property type="entry name" value="Tscrpt_reg_AraC-type_HTH"/>
</dbReference>
<gene>
    <name evidence="5" type="ORF">C6Y53_06090</name>
</gene>
<dbReference type="EMBL" id="CP027665">
    <property type="protein sequence ID" value="AVO37322.1"/>
    <property type="molecule type" value="Genomic_DNA"/>
</dbReference>
<dbReference type="GO" id="GO:0003700">
    <property type="term" value="F:DNA-binding transcription factor activity"/>
    <property type="evidence" value="ECO:0007669"/>
    <property type="project" value="InterPro"/>
</dbReference>
<evidence type="ECO:0000313" key="6">
    <source>
        <dbReference type="Proteomes" id="UP000237655"/>
    </source>
</evidence>
<evidence type="ECO:0000256" key="1">
    <source>
        <dbReference type="ARBA" id="ARBA00023015"/>
    </source>
</evidence>
<dbReference type="Gene3D" id="1.10.10.60">
    <property type="entry name" value="Homeodomain-like"/>
    <property type="match status" value="2"/>
</dbReference>
<dbReference type="Proteomes" id="UP000237655">
    <property type="component" value="Chromosome"/>
</dbReference>
<sequence>MAISRTEVIRAKLERSGNEVHFLHVTQDQKVMICRTTNGAYADAVHPSPVLFVHLCVDGGGPITIATNFQKISEHIGPGAIGVFPPGARGTGRWPGMTAITFAIAVDAVVESFGKAWIDKLKSNVLSTIFRDPLVEATMMDMGHARPGVVSDAGLVHAAHMVTHQLLDQPSDIGMAPVGGVIPLGKATLDRLQTMLDGNLERQVSVTEMAEFAGVSRHHFSRRFKAATGRSPLQFAIMRRLAHAAELLEQEQTCNILSVAQRVGFDNPSHFARTFRQHFGVSPRRWKTEQMRTQSG</sequence>
<dbReference type="InterPro" id="IPR009057">
    <property type="entry name" value="Homeodomain-like_sf"/>
</dbReference>
<dbReference type="RefSeq" id="WP_106471634.1">
    <property type="nucleotide sequence ID" value="NZ_CP027665.1"/>
</dbReference>
<accession>A0A2S0MN49</accession>
<evidence type="ECO:0000259" key="4">
    <source>
        <dbReference type="PROSITE" id="PS01124"/>
    </source>
</evidence>
<keyword evidence="2" id="KW-0238">DNA-binding</keyword>
<dbReference type="AlphaFoldDB" id="A0A2S0MN49"/>
<dbReference type="GO" id="GO:0043565">
    <property type="term" value="F:sequence-specific DNA binding"/>
    <property type="evidence" value="ECO:0007669"/>
    <property type="project" value="InterPro"/>
</dbReference>
<organism evidence="5 6">
    <name type="scientific">Pukyongiella litopenaei</name>
    <dbReference type="NCBI Taxonomy" id="2605946"/>
    <lineage>
        <taxon>Bacteria</taxon>
        <taxon>Pseudomonadati</taxon>
        <taxon>Pseudomonadota</taxon>
        <taxon>Alphaproteobacteria</taxon>
        <taxon>Rhodobacterales</taxon>
        <taxon>Paracoccaceae</taxon>
        <taxon>Pukyongiella</taxon>
    </lineage>
</organism>